<feature type="transmembrane region" description="Helical" evidence="1">
    <location>
        <begin position="81"/>
        <end position="101"/>
    </location>
</feature>
<protein>
    <recommendedName>
        <fullName evidence="4">Non-ribosomal peptide synthetase</fullName>
    </recommendedName>
</protein>
<dbReference type="PANTHER" id="PTHR33927:SF1">
    <property type="entry name" value="TRANSMEMBRANE PROTEIN"/>
    <property type="match status" value="1"/>
</dbReference>
<dbReference type="OrthoDB" id="3142841at2759"/>
<feature type="transmembrane region" description="Helical" evidence="1">
    <location>
        <begin position="224"/>
        <end position="246"/>
    </location>
</feature>
<dbReference type="AlphaFoldDB" id="A0A9P5MU65"/>
<organism evidence="2 3">
    <name type="scientific">Russula ochroleuca</name>
    <dbReference type="NCBI Taxonomy" id="152965"/>
    <lineage>
        <taxon>Eukaryota</taxon>
        <taxon>Fungi</taxon>
        <taxon>Dikarya</taxon>
        <taxon>Basidiomycota</taxon>
        <taxon>Agaricomycotina</taxon>
        <taxon>Agaricomycetes</taxon>
        <taxon>Russulales</taxon>
        <taxon>Russulaceae</taxon>
        <taxon>Russula</taxon>
    </lineage>
</organism>
<dbReference type="InterPro" id="IPR052979">
    <property type="entry name" value="Adenylate-forming_domain"/>
</dbReference>
<evidence type="ECO:0000313" key="2">
    <source>
        <dbReference type="EMBL" id="KAF8478977.1"/>
    </source>
</evidence>
<reference evidence="2" key="2">
    <citation type="journal article" date="2020" name="Nat. Commun.">
        <title>Large-scale genome sequencing of mycorrhizal fungi provides insights into the early evolution of symbiotic traits.</title>
        <authorList>
            <person name="Miyauchi S."/>
            <person name="Kiss E."/>
            <person name="Kuo A."/>
            <person name="Drula E."/>
            <person name="Kohler A."/>
            <person name="Sanchez-Garcia M."/>
            <person name="Morin E."/>
            <person name="Andreopoulos B."/>
            <person name="Barry K.W."/>
            <person name="Bonito G."/>
            <person name="Buee M."/>
            <person name="Carver A."/>
            <person name="Chen C."/>
            <person name="Cichocki N."/>
            <person name="Clum A."/>
            <person name="Culley D."/>
            <person name="Crous P.W."/>
            <person name="Fauchery L."/>
            <person name="Girlanda M."/>
            <person name="Hayes R.D."/>
            <person name="Keri Z."/>
            <person name="LaButti K."/>
            <person name="Lipzen A."/>
            <person name="Lombard V."/>
            <person name="Magnuson J."/>
            <person name="Maillard F."/>
            <person name="Murat C."/>
            <person name="Nolan M."/>
            <person name="Ohm R.A."/>
            <person name="Pangilinan J."/>
            <person name="Pereira M.F."/>
            <person name="Perotto S."/>
            <person name="Peter M."/>
            <person name="Pfister S."/>
            <person name="Riley R."/>
            <person name="Sitrit Y."/>
            <person name="Stielow J.B."/>
            <person name="Szollosi G."/>
            <person name="Zifcakova L."/>
            <person name="Stursova M."/>
            <person name="Spatafora J.W."/>
            <person name="Tedersoo L."/>
            <person name="Vaario L.M."/>
            <person name="Yamada A."/>
            <person name="Yan M."/>
            <person name="Wang P."/>
            <person name="Xu J."/>
            <person name="Bruns T."/>
            <person name="Baldrian P."/>
            <person name="Vilgalys R."/>
            <person name="Dunand C."/>
            <person name="Henrissat B."/>
            <person name="Grigoriev I.V."/>
            <person name="Hibbett D."/>
            <person name="Nagy L.G."/>
            <person name="Martin F.M."/>
        </authorList>
    </citation>
    <scope>NUCLEOTIDE SEQUENCE</scope>
    <source>
        <strain evidence="2">Prilba</strain>
    </source>
</reference>
<dbReference type="PANTHER" id="PTHR33927">
    <property type="entry name" value="TRANSMEMBRANE PROTEIN"/>
    <property type="match status" value="1"/>
</dbReference>
<dbReference type="EMBL" id="WHVB01000010">
    <property type="protein sequence ID" value="KAF8478977.1"/>
    <property type="molecule type" value="Genomic_DNA"/>
</dbReference>
<keyword evidence="1" id="KW-0472">Membrane</keyword>
<comment type="caution">
    <text evidence="2">The sequence shown here is derived from an EMBL/GenBank/DDBJ whole genome shotgun (WGS) entry which is preliminary data.</text>
</comment>
<feature type="transmembrane region" description="Helical" evidence="1">
    <location>
        <begin position="266"/>
        <end position="283"/>
    </location>
</feature>
<dbReference type="Proteomes" id="UP000759537">
    <property type="component" value="Unassembled WGS sequence"/>
</dbReference>
<name>A0A9P5MU65_9AGAM</name>
<evidence type="ECO:0000256" key="1">
    <source>
        <dbReference type="SAM" id="Phobius"/>
    </source>
</evidence>
<keyword evidence="1" id="KW-0812">Transmembrane</keyword>
<reference evidence="2" key="1">
    <citation type="submission" date="2019-10" db="EMBL/GenBank/DDBJ databases">
        <authorList>
            <consortium name="DOE Joint Genome Institute"/>
            <person name="Kuo A."/>
            <person name="Miyauchi S."/>
            <person name="Kiss E."/>
            <person name="Drula E."/>
            <person name="Kohler A."/>
            <person name="Sanchez-Garcia M."/>
            <person name="Andreopoulos B."/>
            <person name="Barry K.W."/>
            <person name="Bonito G."/>
            <person name="Buee M."/>
            <person name="Carver A."/>
            <person name="Chen C."/>
            <person name="Cichocki N."/>
            <person name="Clum A."/>
            <person name="Culley D."/>
            <person name="Crous P.W."/>
            <person name="Fauchery L."/>
            <person name="Girlanda M."/>
            <person name="Hayes R."/>
            <person name="Keri Z."/>
            <person name="LaButti K."/>
            <person name="Lipzen A."/>
            <person name="Lombard V."/>
            <person name="Magnuson J."/>
            <person name="Maillard F."/>
            <person name="Morin E."/>
            <person name="Murat C."/>
            <person name="Nolan M."/>
            <person name="Ohm R."/>
            <person name="Pangilinan J."/>
            <person name="Pereira M."/>
            <person name="Perotto S."/>
            <person name="Peter M."/>
            <person name="Riley R."/>
            <person name="Sitrit Y."/>
            <person name="Stielow B."/>
            <person name="Szollosi G."/>
            <person name="Zifcakova L."/>
            <person name="Stursova M."/>
            <person name="Spatafora J.W."/>
            <person name="Tedersoo L."/>
            <person name="Vaario L.-M."/>
            <person name="Yamada A."/>
            <person name="Yan M."/>
            <person name="Wang P."/>
            <person name="Xu J."/>
            <person name="Bruns T."/>
            <person name="Baldrian P."/>
            <person name="Vilgalys R."/>
            <person name="Henrissat B."/>
            <person name="Grigoriev I.V."/>
            <person name="Hibbett D."/>
            <person name="Nagy L.G."/>
            <person name="Martin F.M."/>
        </authorList>
    </citation>
    <scope>NUCLEOTIDE SEQUENCE</scope>
    <source>
        <strain evidence="2">Prilba</strain>
    </source>
</reference>
<sequence length="491" mass="54871">MEPAHIPHHKGEQGWGLAGHLTVTLVPVDALAAYQAKAIPGALPSVIPVGLATTTRLPARNKKKAGIWTLWCMWFNTYRKLFTFVVALNAVGIAFAASGHFPYAEKWTSAMALGNLNCAILMRNELFGRFLYLFVNTCFAKWPPLWWRLGCTSVLQHLGGIHSGCALSGTGWLILKVVNIFRQHSVNNDAILVVGAVTNVAIIISSLSAVPWVRNTHHNVFERLHRFIGWIALILTWAFTISEDLYTTETWTWSLVVEHIIHQQDFWFAVGMTTFTIIPWLCVREVPVDIELPSSKVAVIRFKRGMQQGLLGRISRTSIMEYHSFGIISEGTHAKYHYMVCGVQGDFTRGLVNDPPRTLWTRQLKFAGVSNTSTLYKRGVRICTGTGIGAALSTCLQSRDWFLIWIGSDQEKTFGPTISGLIRRHIGSGRCLLWDSKLEGGRPDTMRVLKKVYNCWGAEVVFITSNYEGNSLIMQGCQEAGIPAFGTLWDF</sequence>
<proteinExistence type="predicted"/>
<accession>A0A9P5MU65</accession>
<feature type="transmembrane region" description="Helical" evidence="1">
    <location>
        <begin position="190"/>
        <end position="212"/>
    </location>
</feature>
<keyword evidence="1" id="KW-1133">Transmembrane helix</keyword>
<keyword evidence="3" id="KW-1185">Reference proteome</keyword>
<gene>
    <name evidence="2" type="ORF">DFH94DRAFT_35153</name>
</gene>
<evidence type="ECO:0008006" key="4">
    <source>
        <dbReference type="Google" id="ProtNLM"/>
    </source>
</evidence>
<evidence type="ECO:0000313" key="3">
    <source>
        <dbReference type="Proteomes" id="UP000759537"/>
    </source>
</evidence>